<feature type="transmembrane region" description="Helical" evidence="1">
    <location>
        <begin position="158"/>
        <end position="181"/>
    </location>
</feature>
<protein>
    <submittedName>
        <fullName evidence="2">Uncharacterized protein</fullName>
    </submittedName>
</protein>
<evidence type="ECO:0000256" key="1">
    <source>
        <dbReference type="SAM" id="Phobius"/>
    </source>
</evidence>
<dbReference type="RefSeq" id="XP_031001128.1">
    <property type="nucleotide sequence ID" value="XM_031154009.1"/>
</dbReference>
<reference evidence="2 3" key="1">
    <citation type="submission" date="2018-05" db="EMBL/GenBank/DDBJ databases">
        <title>Genome sequencing and assembly of the regulated plant pathogen Lachnellula willkommii and related sister species for the development of diagnostic species identification markers.</title>
        <authorList>
            <person name="Giroux E."/>
            <person name="Bilodeau G."/>
        </authorList>
    </citation>
    <scope>NUCLEOTIDE SEQUENCE [LARGE SCALE GENOMIC DNA]</scope>
    <source>
        <strain evidence="2 3">CBS 185.66</strain>
    </source>
</reference>
<dbReference type="Proteomes" id="UP000431533">
    <property type="component" value="Unassembled WGS sequence"/>
</dbReference>
<keyword evidence="1" id="KW-0472">Membrane</keyword>
<comment type="caution">
    <text evidence="2">The sequence shown here is derived from an EMBL/GenBank/DDBJ whole genome shotgun (WGS) entry which is preliminary data.</text>
</comment>
<organism evidence="2 3">
    <name type="scientific">Lachnellula hyalina</name>
    <dbReference type="NCBI Taxonomy" id="1316788"/>
    <lineage>
        <taxon>Eukaryota</taxon>
        <taxon>Fungi</taxon>
        <taxon>Dikarya</taxon>
        <taxon>Ascomycota</taxon>
        <taxon>Pezizomycotina</taxon>
        <taxon>Leotiomycetes</taxon>
        <taxon>Helotiales</taxon>
        <taxon>Lachnaceae</taxon>
        <taxon>Lachnellula</taxon>
    </lineage>
</organism>
<keyword evidence="1" id="KW-0812">Transmembrane</keyword>
<feature type="transmembrane region" description="Helical" evidence="1">
    <location>
        <begin position="131"/>
        <end position="152"/>
    </location>
</feature>
<dbReference type="AlphaFoldDB" id="A0A8H8QUC8"/>
<keyword evidence="3" id="KW-1185">Reference proteome</keyword>
<keyword evidence="1" id="KW-1133">Transmembrane helix</keyword>
<proteinExistence type="predicted"/>
<dbReference type="EMBL" id="QGMH01000284">
    <property type="protein sequence ID" value="TVY22340.1"/>
    <property type="molecule type" value="Genomic_DNA"/>
</dbReference>
<gene>
    <name evidence="2" type="ORF">LHYA1_G009105</name>
</gene>
<name>A0A8H8QUC8_9HELO</name>
<evidence type="ECO:0000313" key="3">
    <source>
        <dbReference type="Proteomes" id="UP000431533"/>
    </source>
</evidence>
<dbReference type="GeneID" id="41989303"/>
<sequence length="266" mass="30451">MAEYYLIALSINLGEASYNLYLSSAYKNNIRFILKAIRDLLLLYVAYVLPLRQLFLRQLKLGQARRDSRQFIALITKEKFSVKKQVNFNLEEGVEEDIKDELDLIALAKLSNYSYYIFNYIYARLYLAKQVVLVIGTSSSKSLIFIVGALVADAWTTILVLPILALLIIILVEAACTKTFLNYAYNLFLKYNKLVKPRIIRELINRSNIKYLVSRETRPSTLIKKAANLDKVALLANMLGCLLYTAKSRLDKEKAAILSRWLSNAD</sequence>
<dbReference type="OrthoDB" id="3438035at2759"/>
<evidence type="ECO:0000313" key="2">
    <source>
        <dbReference type="EMBL" id="TVY22340.1"/>
    </source>
</evidence>
<accession>A0A8H8QUC8</accession>